<evidence type="ECO:0000256" key="5">
    <source>
        <dbReference type="SAM" id="MobiDB-lite"/>
    </source>
</evidence>
<evidence type="ECO:0000259" key="7">
    <source>
        <dbReference type="Pfam" id="PF08281"/>
    </source>
</evidence>
<dbReference type="PANTHER" id="PTHR43133">
    <property type="entry name" value="RNA POLYMERASE ECF-TYPE SIGMA FACTO"/>
    <property type="match status" value="1"/>
</dbReference>
<dbReference type="Proteomes" id="UP000265836">
    <property type="component" value="Unassembled WGS sequence"/>
</dbReference>
<feature type="region of interest" description="Disordered" evidence="5">
    <location>
        <begin position="1"/>
        <end position="23"/>
    </location>
</feature>
<evidence type="ECO:0000313" key="9">
    <source>
        <dbReference type="Proteomes" id="UP000265836"/>
    </source>
</evidence>
<evidence type="ECO:0000256" key="4">
    <source>
        <dbReference type="ARBA" id="ARBA00023163"/>
    </source>
</evidence>
<sequence>MGDTDSTDGRAGGNALTEKNSHLYSRSLDRQRSAHLPHSSANISLLVVLARHYEELVDSVRRRFGDRHAAREVVHDVCVQLLEAPEKDGVRVPLALLRKIAHDRAVSHYRSERRRQAWVDEQAILPELACTLPGPDRCHEAAHELERLCDAIAQLPPRCQQVFVMHKIHELPQQEVAEQLGISLKAVEKHLRVGMSKCLAWLERCPA</sequence>
<feature type="domain" description="RNA polymerase sigma factor 70 region 4 type 2" evidence="7">
    <location>
        <begin position="148"/>
        <end position="198"/>
    </location>
</feature>
<keyword evidence="3" id="KW-0731">Sigma factor</keyword>
<dbReference type="InterPro" id="IPR036388">
    <property type="entry name" value="WH-like_DNA-bd_sf"/>
</dbReference>
<proteinExistence type="inferred from homology"/>
<evidence type="ECO:0000313" key="8">
    <source>
        <dbReference type="EMBL" id="RIA31871.1"/>
    </source>
</evidence>
<dbReference type="GO" id="GO:0006352">
    <property type="term" value="P:DNA-templated transcription initiation"/>
    <property type="evidence" value="ECO:0007669"/>
    <property type="project" value="InterPro"/>
</dbReference>
<dbReference type="EMBL" id="QXDA01000003">
    <property type="protein sequence ID" value="RIA31871.1"/>
    <property type="molecule type" value="Genomic_DNA"/>
</dbReference>
<protein>
    <submittedName>
        <fullName evidence="8">RNA polymerase sigma-70 factor (ECF subfamily)</fullName>
    </submittedName>
</protein>
<dbReference type="InterPro" id="IPR013324">
    <property type="entry name" value="RNA_pol_sigma_r3/r4-like"/>
</dbReference>
<dbReference type="PANTHER" id="PTHR43133:SF63">
    <property type="entry name" value="RNA POLYMERASE SIGMA FACTOR FECI-RELATED"/>
    <property type="match status" value="1"/>
</dbReference>
<organism evidence="8 9">
    <name type="scientific">Ectopseudomonas oleovorans</name>
    <name type="common">Pseudomonas oleovorans</name>
    <dbReference type="NCBI Taxonomy" id="301"/>
    <lineage>
        <taxon>Bacteria</taxon>
        <taxon>Pseudomonadati</taxon>
        <taxon>Pseudomonadota</taxon>
        <taxon>Gammaproteobacteria</taxon>
        <taxon>Pseudomonadales</taxon>
        <taxon>Pseudomonadaceae</taxon>
        <taxon>Ectopseudomonas</taxon>
    </lineage>
</organism>
<dbReference type="InterPro" id="IPR007627">
    <property type="entry name" value="RNA_pol_sigma70_r2"/>
</dbReference>
<dbReference type="SUPFAM" id="SSF88946">
    <property type="entry name" value="Sigma2 domain of RNA polymerase sigma factors"/>
    <property type="match status" value="1"/>
</dbReference>
<dbReference type="GO" id="GO:0016987">
    <property type="term" value="F:sigma factor activity"/>
    <property type="evidence" value="ECO:0007669"/>
    <property type="project" value="UniProtKB-KW"/>
</dbReference>
<dbReference type="NCBIfam" id="TIGR02937">
    <property type="entry name" value="sigma70-ECF"/>
    <property type="match status" value="1"/>
</dbReference>
<evidence type="ECO:0000256" key="1">
    <source>
        <dbReference type="ARBA" id="ARBA00010641"/>
    </source>
</evidence>
<comment type="caution">
    <text evidence="8">The sequence shown here is derived from an EMBL/GenBank/DDBJ whole genome shotgun (WGS) entry which is preliminary data.</text>
</comment>
<dbReference type="InterPro" id="IPR013325">
    <property type="entry name" value="RNA_pol_sigma_r2"/>
</dbReference>
<evidence type="ECO:0000256" key="3">
    <source>
        <dbReference type="ARBA" id="ARBA00023082"/>
    </source>
</evidence>
<feature type="domain" description="RNA polymerase sigma-70 region 2" evidence="6">
    <location>
        <begin position="50"/>
        <end position="115"/>
    </location>
</feature>
<keyword evidence="2" id="KW-0805">Transcription regulation</keyword>
<reference evidence="8 9" key="1">
    <citation type="submission" date="2018-08" db="EMBL/GenBank/DDBJ databases">
        <title>Genome sequencing of rice bacterial endophytes.</title>
        <authorList>
            <person name="Venturi V."/>
        </authorList>
    </citation>
    <scope>NUCLEOTIDE SEQUENCE [LARGE SCALE GENOMIC DNA]</scope>
    <source>
        <strain evidence="8 9">E1205</strain>
    </source>
</reference>
<dbReference type="Pfam" id="PF04542">
    <property type="entry name" value="Sigma70_r2"/>
    <property type="match status" value="1"/>
</dbReference>
<dbReference type="Gene3D" id="1.10.1740.10">
    <property type="match status" value="1"/>
</dbReference>
<evidence type="ECO:0000259" key="6">
    <source>
        <dbReference type="Pfam" id="PF04542"/>
    </source>
</evidence>
<dbReference type="Gene3D" id="1.10.10.10">
    <property type="entry name" value="Winged helix-like DNA-binding domain superfamily/Winged helix DNA-binding domain"/>
    <property type="match status" value="1"/>
</dbReference>
<accession>A0A397NDT7</accession>
<keyword evidence="4" id="KW-0804">Transcription</keyword>
<dbReference type="InterPro" id="IPR014284">
    <property type="entry name" value="RNA_pol_sigma-70_dom"/>
</dbReference>
<gene>
    <name evidence="8" type="ORF">DFO61_2600</name>
</gene>
<dbReference type="AlphaFoldDB" id="A0A397NDT7"/>
<dbReference type="GO" id="GO:0003677">
    <property type="term" value="F:DNA binding"/>
    <property type="evidence" value="ECO:0007669"/>
    <property type="project" value="InterPro"/>
</dbReference>
<comment type="similarity">
    <text evidence="1">Belongs to the sigma-70 factor family. ECF subfamily.</text>
</comment>
<dbReference type="CDD" id="cd06171">
    <property type="entry name" value="Sigma70_r4"/>
    <property type="match status" value="1"/>
</dbReference>
<name>A0A397NDT7_ECTOL</name>
<dbReference type="InterPro" id="IPR039425">
    <property type="entry name" value="RNA_pol_sigma-70-like"/>
</dbReference>
<evidence type="ECO:0000256" key="2">
    <source>
        <dbReference type="ARBA" id="ARBA00023015"/>
    </source>
</evidence>
<dbReference type="Pfam" id="PF08281">
    <property type="entry name" value="Sigma70_r4_2"/>
    <property type="match status" value="1"/>
</dbReference>
<dbReference type="SUPFAM" id="SSF88659">
    <property type="entry name" value="Sigma3 and sigma4 domains of RNA polymerase sigma factors"/>
    <property type="match status" value="1"/>
</dbReference>
<dbReference type="InterPro" id="IPR013249">
    <property type="entry name" value="RNA_pol_sigma70_r4_t2"/>
</dbReference>